<dbReference type="CDD" id="cd06981">
    <property type="entry name" value="cupin_reut_a1446"/>
    <property type="match status" value="1"/>
</dbReference>
<keyword evidence="3" id="KW-1185">Reference proteome</keyword>
<dbReference type="EMBL" id="CP049109">
    <property type="protein sequence ID" value="QIG81132.1"/>
    <property type="molecule type" value="Genomic_DNA"/>
</dbReference>
<dbReference type="KEGG" id="spzr:G5C33_16005"/>
<dbReference type="SUPFAM" id="SSF51182">
    <property type="entry name" value="RmlC-like cupins"/>
    <property type="match status" value="1"/>
</dbReference>
<dbReference type="Pfam" id="PF07883">
    <property type="entry name" value="Cupin_2"/>
    <property type="match status" value="1"/>
</dbReference>
<evidence type="ECO:0000313" key="2">
    <source>
        <dbReference type="EMBL" id="QIG81132.1"/>
    </source>
</evidence>
<evidence type="ECO:0000259" key="1">
    <source>
        <dbReference type="Pfam" id="PF07883"/>
    </source>
</evidence>
<dbReference type="Gene3D" id="2.60.120.10">
    <property type="entry name" value="Jelly Rolls"/>
    <property type="match status" value="1"/>
</dbReference>
<dbReference type="Proteomes" id="UP000501568">
    <property type="component" value="Chromosome"/>
</dbReference>
<reference evidence="2 3" key="1">
    <citation type="submission" date="2020-02" db="EMBL/GenBank/DDBJ databases">
        <authorList>
            <person name="Zheng R.K."/>
            <person name="Sun C.M."/>
        </authorList>
    </citation>
    <scope>NUCLEOTIDE SEQUENCE [LARGE SCALE GENOMIC DNA]</scope>
    <source>
        <strain evidence="3">zrk23</strain>
    </source>
</reference>
<proteinExistence type="predicted"/>
<gene>
    <name evidence="2" type="ORF">G5C33_16005</name>
</gene>
<feature type="domain" description="Cupin type-2" evidence="1">
    <location>
        <begin position="47"/>
        <end position="102"/>
    </location>
</feature>
<sequence length="105" mass="11487">MSDNLFSGLPSATTGEVFTELLARPGVRIERIVSQGQATPEDAPMVQDADEWVVLLSGTARLRIADAAERALAPGDWLWIPRGTPHWVTWTDPDAPSVWLAVHLD</sequence>
<dbReference type="RefSeq" id="WP_165328061.1">
    <property type="nucleotide sequence ID" value="NZ_CP049109.1"/>
</dbReference>
<accession>A0A6G6Y866</accession>
<organism evidence="2 3">
    <name type="scientific">Stakelama tenebrarum</name>
    <dbReference type="NCBI Taxonomy" id="2711215"/>
    <lineage>
        <taxon>Bacteria</taxon>
        <taxon>Pseudomonadati</taxon>
        <taxon>Pseudomonadota</taxon>
        <taxon>Alphaproteobacteria</taxon>
        <taxon>Sphingomonadales</taxon>
        <taxon>Sphingomonadaceae</taxon>
        <taxon>Stakelama</taxon>
    </lineage>
</organism>
<dbReference type="InterPro" id="IPR011051">
    <property type="entry name" value="RmlC_Cupin_sf"/>
</dbReference>
<dbReference type="InterPro" id="IPR013096">
    <property type="entry name" value="Cupin_2"/>
</dbReference>
<dbReference type="AlphaFoldDB" id="A0A6G6Y866"/>
<evidence type="ECO:0000313" key="3">
    <source>
        <dbReference type="Proteomes" id="UP000501568"/>
    </source>
</evidence>
<protein>
    <submittedName>
        <fullName evidence="2">Cupin domain-containing protein</fullName>
    </submittedName>
</protein>
<name>A0A6G6Y866_9SPHN</name>
<dbReference type="InterPro" id="IPR014710">
    <property type="entry name" value="RmlC-like_jellyroll"/>
</dbReference>